<dbReference type="InterPro" id="IPR011051">
    <property type="entry name" value="RmlC_Cupin_sf"/>
</dbReference>
<dbReference type="Gene3D" id="2.60.120.10">
    <property type="entry name" value="Jelly Rolls"/>
    <property type="match status" value="1"/>
</dbReference>
<dbReference type="InterPro" id="IPR013096">
    <property type="entry name" value="Cupin_2"/>
</dbReference>
<dbReference type="EMBL" id="UINC01001921">
    <property type="protein sequence ID" value="SUZ90764.1"/>
    <property type="molecule type" value="Genomic_DNA"/>
</dbReference>
<feature type="domain" description="Cupin type-2" evidence="1">
    <location>
        <begin position="33"/>
        <end position="98"/>
    </location>
</feature>
<dbReference type="Pfam" id="PF07883">
    <property type="entry name" value="Cupin_2"/>
    <property type="match status" value="1"/>
</dbReference>
<dbReference type="AlphaFoldDB" id="A0A381RHM6"/>
<dbReference type="InterPro" id="IPR014710">
    <property type="entry name" value="RmlC-like_jellyroll"/>
</dbReference>
<dbReference type="SUPFAM" id="SSF51182">
    <property type="entry name" value="RmlC-like cupins"/>
    <property type="match status" value="1"/>
</dbReference>
<name>A0A381RHM6_9ZZZZ</name>
<evidence type="ECO:0000259" key="1">
    <source>
        <dbReference type="Pfam" id="PF07883"/>
    </source>
</evidence>
<dbReference type="PANTHER" id="PTHR40112:SF1">
    <property type="entry name" value="H2HPP ISOMERASE"/>
    <property type="match status" value="1"/>
</dbReference>
<feature type="non-terminal residue" evidence="2">
    <location>
        <position position="1"/>
    </location>
</feature>
<dbReference type="InterPro" id="IPR052535">
    <property type="entry name" value="Bacilysin_H2HPP_isomerase"/>
</dbReference>
<dbReference type="PANTHER" id="PTHR40112">
    <property type="entry name" value="H2HPP ISOMERASE"/>
    <property type="match status" value="1"/>
</dbReference>
<accession>A0A381RHM6</accession>
<organism evidence="2">
    <name type="scientific">marine metagenome</name>
    <dbReference type="NCBI Taxonomy" id="408172"/>
    <lineage>
        <taxon>unclassified sequences</taxon>
        <taxon>metagenomes</taxon>
        <taxon>ecological metagenomes</taxon>
    </lineage>
</organism>
<dbReference type="CDD" id="cd02238">
    <property type="entry name" value="cupin_KdgF"/>
    <property type="match status" value="1"/>
</dbReference>
<evidence type="ECO:0000313" key="2">
    <source>
        <dbReference type="EMBL" id="SUZ90764.1"/>
    </source>
</evidence>
<reference evidence="2" key="1">
    <citation type="submission" date="2018-05" db="EMBL/GenBank/DDBJ databases">
        <authorList>
            <person name="Lanie J.A."/>
            <person name="Ng W.-L."/>
            <person name="Kazmierczak K.M."/>
            <person name="Andrzejewski T.M."/>
            <person name="Davidsen T.M."/>
            <person name="Wayne K.J."/>
            <person name="Tettelin H."/>
            <person name="Glass J.I."/>
            <person name="Rusch D."/>
            <person name="Podicherti R."/>
            <person name="Tsui H.-C.T."/>
            <person name="Winkler M.E."/>
        </authorList>
    </citation>
    <scope>NUCLEOTIDE SEQUENCE</scope>
</reference>
<sequence length="106" mass="11402">VPFYSSEDLARKEPMTGFAGQFAAGASMTSVTWSIAAGAELPEHAHAHEQVSHVLEGEFEMTIDGETQLLGPGTVAFVPSNATHSGRAVTSCRIIDVFHPVRDDYR</sequence>
<proteinExistence type="predicted"/>
<protein>
    <recommendedName>
        <fullName evidence="1">Cupin type-2 domain-containing protein</fullName>
    </recommendedName>
</protein>
<gene>
    <name evidence="2" type="ORF">METZ01_LOCUS43618</name>
</gene>